<dbReference type="InterPro" id="IPR012337">
    <property type="entry name" value="RNaseH-like_sf"/>
</dbReference>
<accession>A0A2T2WNV1</accession>
<name>A0A2T2WNV1_9FIRM</name>
<comment type="caution">
    <text evidence="1">The sequence shown here is derived from an EMBL/GenBank/DDBJ whole genome shotgun (WGS) entry which is preliminary data.</text>
</comment>
<sequence length="558" mass="63255">MATITKRKVKGHVYYYLVEGKRVNGKSRLVKQQYLGRAEQVVARLEGQPPEPTRVRVAEYGASQALLVVARRLQLVELIDRVAPKRDQGRSVGAYLLLAVLNRILAPCSKAKLGEWFRRTALYHDFPVRDADLRSQRFWDHMAYLTADRIQEAEQALSQRMVAEFGVNLSTVVYDATNFYTWMNPQTPSALAQRGHQKQQRADLRAVGLAVLVTTDFNIPLFHAVFPGNRHDSAQFAQVTETLVARYQALRTHCGSVTLVYDKGNNSPATQAAVDARPSGCVGSLTAPQVPDLLAVPIDQYEVVPDCGDLQAYRTTRTVFGAERTVVVTYNEALYWDQWQGEFAHLRKLHEQLRARQKSLVTARRRSPMAKVEQRVAETVATAGPSVCDWVHTTVTEAPEGPRLHFTLDHNACVRWGETHWGKTILFTDHAEWSTAQIIATYRDAWHVEDTFRDMKQPSWLHWQPQYHWTDDKIRVHAFLCVLAVTVAHLLRREAAQKGIDLSLPQLLQDLTEVQEVLLAYPGTSGTRDRLTLTTRTRRQQKLLDVFGVPAPMDKPVI</sequence>
<dbReference type="EMBL" id="PXYV01000002">
    <property type="protein sequence ID" value="PSR23906.1"/>
    <property type="molecule type" value="Genomic_DNA"/>
</dbReference>
<dbReference type="AlphaFoldDB" id="A0A2T2WNV1"/>
<organism evidence="1 2">
    <name type="scientific">Sulfobacillus acidophilus</name>
    <dbReference type="NCBI Taxonomy" id="53633"/>
    <lineage>
        <taxon>Bacteria</taxon>
        <taxon>Bacillati</taxon>
        <taxon>Bacillota</taxon>
        <taxon>Clostridia</taxon>
        <taxon>Eubacteriales</taxon>
        <taxon>Clostridiales Family XVII. Incertae Sedis</taxon>
        <taxon>Sulfobacillus</taxon>
    </lineage>
</organism>
<protein>
    <recommendedName>
        <fullName evidence="3">IS1634 family transposase</fullName>
    </recommendedName>
</protein>
<dbReference type="Proteomes" id="UP000241848">
    <property type="component" value="Unassembled WGS sequence"/>
</dbReference>
<dbReference type="InterPro" id="IPR047654">
    <property type="entry name" value="IS1634_transpos"/>
</dbReference>
<evidence type="ECO:0000313" key="2">
    <source>
        <dbReference type="Proteomes" id="UP000241848"/>
    </source>
</evidence>
<evidence type="ECO:0008006" key="3">
    <source>
        <dbReference type="Google" id="ProtNLM"/>
    </source>
</evidence>
<dbReference type="PANTHER" id="PTHR34614:SF2">
    <property type="entry name" value="TRANSPOSASE IS4-LIKE DOMAIN-CONTAINING PROTEIN"/>
    <property type="match status" value="1"/>
</dbReference>
<evidence type="ECO:0000313" key="1">
    <source>
        <dbReference type="EMBL" id="PSR23906.1"/>
    </source>
</evidence>
<dbReference type="PANTHER" id="PTHR34614">
    <property type="match status" value="1"/>
</dbReference>
<dbReference type="SUPFAM" id="SSF53098">
    <property type="entry name" value="Ribonuclease H-like"/>
    <property type="match status" value="1"/>
</dbReference>
<reference evidence="1 2" key="1">
    <citation type="journal article" date="2014" name="BMC Genomics">
        <title>Comparison of environmental and isolate Sulfobacillus genomes reveals diverse carbon, sulfur, nitrogen, and hydrogen metabolisms.</title>
        <authorList>
            <person name="Justice N.B."/>
            <person name="Norman A."/>
            <person name="Brown C.T."/>
            <person name="Singh A."/>
            <person name="Thomas B.C."/>
            <person name="Banfield J.F."/>
        </authorList>
    </citation>
    <scope>NUCLEOTIDE SEQUENCE [LARGE SCALE GENOMIC DNA]</scope>
    <source>
        <strain evidence="1">AMDSBA3</strain>
    </source>
</reference>
<gene>
    <name evidence="1" type="ORF">C7B45_01070</name>
</gene>
<dbReference type="NCBIfam" id="NF033559">
    <property type="entry name" value="transpos_IS1634"/>
    <property type="match status" value="1"/>
</dbReference>
<proteinExistence type="predicted"/>